<evidence type="ECO:0000259" key="1">
    <source>
        <dbReference type="Pfam" id="PF13302"/>
    </source>
</evidence>
<name>A0A430B572_9ENTE</name>
<dbReference type="InterPro" id="IPR000182">
    <property type="entry name" value="GNAT_dom"/>
</dbReference>
<evidence type="ECO:0000313" key="2">
    <source>
        <dbReference type="EMBL" id="RSU15477.1"/>
    </source>
</evidence>
<dbReference type="InterPro" id="IPR051531">
    <property type="entry name" value="N-acetyltransferase"/>
</dbReference>
<dbReference type="SUPFAM" id="SSF55729">
    <property type="entry name" value="Acyl-CoA N-acyltransferases (Nat)"/>
    <property type="match status" value="1"/>
</dbReference>
<dbReference type="PANTHER" id="PTHR43792:SF13">
    <property type="entry name" value="ACETYLTRANSFERASE"/>
    <property type="match status" value="1"/>
</dbReference>
<dbReference type="GO" id="GO:0016747">
    <property type="term" value="F:acyltransferase activity, transferring groups other than amino-acyl groups"/>
    <property type="evidence" value="ECO:0007669"/>
    <property type="project" value="InterPro"/>
</dbReference>
<dbReference type="EMBL" id="NGKB01000005">
    <property type="protein sequence ID" value="RSU15477.1"/>
    <property type="molecule type" value="Genomic_DNA"/>
</dbReference>
<sequence>MIYYKFQHITTKERKIKMIETNRLIFQKITLDDFDEMKRILQNKSLMLLGWGKTYSDEEVTQWINKINEQYRFYGYSYWLVKTKSTHQTVGIMGALPTTVQEKEYVEIAYIVKKDFQGHGFAVEGMKGILDFLDKREESTPIIAQFVPENTASQKVAEKLDMTSYFSYNRDFNGEIREHLVYTCS</sequence>
<feature type="domain" description="N-acetyltransferase" evidence="1">
    <location>
        <begin position="23"/>
        <end position="163"/>
    </location>
</feature>
<dbReference type="AlphaFoldDB" id="A0A430B572"/>
<protein>
    <recommendedName>
        <fullName evidence="1">N-acetyltransferase domain-containing protein</fullName>
    </recommendedName>
</protein>
<dbReference type="Gene3D" id="3.40.630.30">
    <property type="match status" value="1"/>
</dbReference>
<dbReference type="OrthoDB" id="9798081at2"/>
<accession>A0A430B572</accession>
<evidence type="ECO:0000313" key="3">
    <source>
        <dbReference type="Proteomes" id="UP000288028"/>
    </source>
</evidence>
<dbReference type="Proteomes" id="UP000288028">
    <property type="component" value="Unassembled WGS sequence"/>
</dbReference>
<organism evidence="2 3">
    <name type="scientific">Vagococcus carniphilus</name>
    <dbReference type="NCBI Taxonomy" id="218144"/>
    <lineage>
        <taxon>Bacteria</taxon>
        <taxon>Bacillati</taxon>
        <taxon>Bacillota</taxon>
        <taxon>Bacilli</taxon>
        <taxon>Lactobacillales</taxon>
        <taxon>Enterococcaceae</taxon>
        <taxon>Vagococcus</taxon>
    </lineage>
</organism>
<dbReference type="Pfam" id="PF13302">
    <property type="entry name" value="Acetyltransf_3"/>
    <property type="match status" value="1"/>
</dbReference>
<dbReference type="InterPro" id="IPR016181">
    <property type="entry name" value="Acyl_CoA_acyltransferase"/>
</dbReference>
<dbReference type="PANTHER" id="PTHR43792">
    <property type="entry name" value="GNAT FAMILY, PUTATIVE (AFU_ORTHOLOGUE AFUA_3G00765)-RELATED-RELATED"/>
    <property type="match status" value="1"/>
</dbReference>
<gene>
    <name evidence="2" type="ORF">CBF28_07045</name>
</gene>
<proteinExistence type="predicted"/>
<keyword evidence="3" id="KW-1185">Reference proteome</keyword>
<reference evidence="2 3" key="1">
    <citation type="submission" date="2017-05" db="EMBL/GenBank/DDBJ databases">
        <title>Vagococcus spp. assemblies.</title>
        <authorList>
            <person name="Gulvik C.A."/>
        </authorList>
    </citation>
    <scope>NUCLEOTIDE SEQUENCE [LARGE SCALE GENOMIC DNA]</scope>
    <source>
        <strain evidence="2 3">SS1714</strain>
    </source>
</reference>
<comment type="caution">
    <text evidence="2">The sequence shown here is derived from an EMBL/GenBank/DDBJ whole genome shotgun (WGS) entry which is preliminary data.</text>
</comment>